<accession>A0A543PGR4</accession>
<evidence type="ECO:0000313" key="6">
    <source>
        <dbReference type="Proteomes" id="UP000319865"/>
    </source>
</evidence>
<dbReference type="PANTHER" id="PTHR16305:SF28">
    <property type="entry name" value="GUANYLATE CYCLASE DOMAIN-CONTAINING PROTEIN"/>
    <property type="match status" value="1"/>
</dbReference>
<dbReference type="InterPro" id="IPR000792">
    <property type="entry name" value="Tscrpt_reg_LuxR_C"/>
</dbReference>
<dbReference type="OrthoDB" id="3197423at2"/>
<feature type="region of interest" description="Disordered" evidence="3">
    <location>
        <begin position="881"/>
        <end position="901"/>
    </location>
</feature>
<dbReference type="InterPro" id="IPR016032">
    <property type="entry name" value="Sig_transdc_resp-reg_C-effctor"/>
</dbReference>
<keyword evidence="2" id="KW-0067">ATP-binding</keyword>
<dbReference type="SUPFAM" id="SSF46894">
    <property type="entry name" value="C-terminal effector domain of the bipartite response regulators"/>
    <property type="match status" value="1"/>
</dbReference>
<dbReference type="RefSeq" id="WP_142025785.1">
    <property type="nucleotide sequence ID" value="NZ_VFQE01000001.1"/>
</dbReference>
<dbReference type="GO" id="GO:0004016">
    <property type="term" value="F:adenylate cyclase activity"/>
    <property type="evidence" value="ECO:0007669"/>
    <property type="project" value="TreeGrafter"/>
</dbReference>
<evidence type="ECO:0000313" key="5">
    <source>
        <dbReference type="EMBL" id="TQN43269.1"/>
    </source>
</evidence>
<gene>
    <name evidence="5" type="ORF">FHU33_2707</name>
</gene>
<evidence type="ECO:0000259" key="4">
    <source>
        <dbReference type="PROSITE" id="PS50043"/>
    </source>
</evidence>
<feature type="domain" description="HTH luxR-type" evidence="4">
    <location>
        <begin position="811"/>
        <end position="882"/>
    </location>
</feature>
<evidence type="ECO:0000256" key="3">
    <source>
        <dbReference type="SAM" id="MobiDB-lite"/>
    </source>
</evidence>
<keyword evidence="1" id="KW-0547">Nucleotide-binding</keyword>
<proteinExistence type="predicted"/>
<evidence type="ECO:0000256" key="1">
    <source>
        <dbReference type="ARBA" id="ARBA00022741"/>
    </source>
</evidence>
<dbReference type="PANTHER" id="PTHR16305">
    <property type="entry name" value="TESTICULAR SOLUBLE ADENYLYL CYCLASE"/>
    <property type="match status" value="1"/>
</dbReference>
<reference evidence="5 6" key="1">
    <citation type="submission" date="2019-06" db="EMBL/GenBank/DDBJ databases">
        <title>Sequencing the genomes of 1000 actinobacteria strains.</title>
        <authorList>
            <person name="Klenk H.-P."/>
        </authorList>
    </citation>
    <scope>NUCLEOTIDE SEQUENCE [LARGE SCALE GENOMIC DNA]</scope>
    <source>
        <strain evidence="5 6">DSM 46837</strain>
    </source>
</reference>
<dbReference type="GO" id="GO:0005524">
    <property type="term" value="F:ATP binding"/>
    <property type="evidence" value="ECO:0007669"/>
    <property type="project" value="UniProtKB-KW"/>
</dbReference>
<dbReference type="EMBL" id="VFQE01000001">
    <property type="protein sequence ID" value="TQN43269.1"/>
    <property type="molecule type" value="Genomic_DNA"/>
</dbReference>
<protein>
    <submittedName>
        <fullName evidence="5">Regulatory LuxR family protein</fullName>
    </submittedName>
</protein>
<dbReference type="InterPro" id="IPR036388">
    <property type="entry name" value="WH-like_DNA-bd_sf"/>
</dbReference>
<comment type="caution">
    <text evidence="5">The sequence shown here is derived from an EMBL/GenBank/DDBJ whole genome shotgun (WGS) entry which is preliminary data.</text>
</comment>
<sequence length="901" mass="93860">MDQGRWALVGRDAACAAIASALEDEPPRSLVIVGPAGVGRTRLAREALSLAQRAGQPTRWARGTGAAAFVPLGALAHLLATIDVSSDALVLLQRAAHAIAGDGSGPVPVLGVDDVHLLDPLSVTLLHQLAASGAVTLVLSVRTGNATPDPAAPLWKDGLATRIELQPLRRSDTERLISQALGGDVETRTGERLWRLSQGSPLFLRELLEDGVRTGRLGSSCGLWRWEGPVVPSGRLTEIVLAQLGHLDATEWRALEVLATAEPVSVHQLAALSSPEAVASLARRGVVTDAEGGSGAVRAGHPLYVEVVRSQAPAAAMCFIQRRLAEERTGNGLDGQLVRRCVALLDSGVSAPDAPMLAEAARRANAMLDHAAAERLARAGIDAGANPRAHLELVDASRWLGRPERSVQLAIEATRVVATEYDRARLTAARALTLFCGLRRGEDAAAALREAAATVGSEEARAVLAAAEAVLAFLGGDPERAVRLATPVLSSGGHGDASRPLAAAAAAAGLAVTGRTTEALATTSAGWAALRSERECVEAAFARVVLAQAEVMALHLTGRIHDLERRAAELHRSNLMAPEWAGDAIACLHRGWAALAGGRIRPATRWLVEALGGLRRGDPVGLEGLCRQLLAMAKALSGDRPGARELLGDLGSTPSGPVRVFDPQARLAQAWLAGAENRSADAGCLVLDAAALAARQGQSAVEAIVLHCALRYGRAAEVVERLRDLAERLDSPFVVDLAAHAEAVAVGAGDRLDAIGHRFEGAGALLFAADAAAEAAAAHERAGDRRAAAVSRARAAALARGCGLADTPALDLLAPPALTSREEEVARLAVQGLSNQEIAHQLVVSVRTVEAHLAHVYTKFGIKGRADLRTTLTMAEWALVRGRPTPGGPAPRPLPSDLLGL</sequence>
<dbReference type="GO" id="GO:0003677">
    <property type="term" value="F:DNA binding"/>
    <property type="evidence" value="ECO:0007669"/>
    <property type="project" value="InterPro"/>
</dbReference>
<dbReference type="CDD" id="cd06170">
    <property type="entry name" value="LuxR_C_like"/>
    <property type="match status" value="1"/>
</dbReference>
<dbReference type="Gene3D" id="3.40.50.300">
    <property type="entry name" value="P-loop containing nucleotide triphosphate hydrolases"/>
    <property type="match status" value="1"/>
</dbReference>
<dbReference type="SUPFAM" id="SSF52540">
    <property type="entry name" value="P-loop containing nucleoside triphosphate hydrolases"/>
    <property type="match status" value="1"/>
</dbReference>
<organism evidence="5 6">
    <name type="scientific">Blastococcus colisei</name>
    <dbReference type="NCBI Taxonomy" id="1564162"/>
    <lineage>
        <taxon>Bacteria</taxon>
        <taxon>Bacillati</taxon>
        <taxon>Actinomycetota</taxon>
        <taxon>Actinomycetes</taxon>
        <taxon>Geodermatophilales</taxon>
        <taxon>Geodermatophilaceae</taxon>
        <taxon>Blastococcus</taxon>
    </lineage>
</organism>
<dbReference type="PROSITE" id="PS00622">
    <property type="entry name" value="HTH_LUXR_1"/>
    <property type="match status" value="1"/>
</dbReference>
<evidence type="ECO:0000256" key="2">
    <source>
        <dbReference type="ARBA" id="ARBA00022840"/>
    </source>
</evidence>
<dbReference type="Pfam" id="PF00196">
    <property type="entry name" value="GerE"/>
    <property type="match status" value="1"/>
</dbReference>
<dbReference type="PROSITE" id="PS50043">
    <property type="entry name" value="HTH_LUXR_2"/>
    <property type="match status" value="1"/>
</dbReference>
<keyword evidence="6" id="KW-1185">Reference proteome</keyword>
<dbReference type="GO" id="GO:0005737">
    <property type="term" value="C:cytoplasm"/>
    <property type="evidence" value="ECO:0007669"/>
    <property type="project" value="TreeGrafter"/>
</dbReference>
<name>A0A543PGR4_9ACTN</name>
<dbReference type="SMART" id="SM00421">
    <property type="entry name" value="HTH_LUXR"/>
    <property type="match status" value="1"/>
</dbReference>
<dbReference type="Proteomes" id="UP000319865">
    <property type="component" value="Unassembled WGS sequence"/>
</dbReference>
<dbReference type="GO" id="GO:0006355">
    <property type="term" value="P:regulation of DNA-templated transcription"/>
    <property type="evidence" value="ECO:0007669"/>
    <property type="project" value="InterPro"/>
</dbReference>
<dbReference type="Gene3D" id="1.10.10.10">
    <property type="entry name" value="Winged helix-like DNA-binding domain superfamily/Winged helix DNA-binding domain"/>
    <property type="match status" value="1"/>
</dbReference>
<dbReference type="AlphaFoldDB" id="A0A543PGR4"/>
<dbReference type="PRINTS" id="PR00038">
    <property type="entry name" value="HTHLUXR"/>
</dbReference>
<dbReference type="InterPro" id="IPR027417">
    <property type="entry name" value="P-loop_NTPase"/>
</dbReference>